<dbReference type="AlphaFoldDB" id="A0A8H3ITY5"/>
<feature type="signal peptide" evidence="1">
    <location>
        <begin position="1"/>
        <end position="18"/>
    </location>
</feature>
<proteinExistence type="predicted"/>
<protein>
    <submittedName>
        <fullName evidence="2">Uncharacterized protein</fullName>
    </submittedName>
</protein>
<keyword evidence="3" id="KW-1185">Reference proteome</keyword>
<feature type="chain" id="PRO_5034982046" evidence="1">
    <location>
        <begin position="19"/>
        <end position="290"/>
    </location>
</feature>
<keyword evidence="1" id="KW-0732">Signal</keyword>
<reference evidence="2" key="1">
    <citation type="submission" date="2021-03" db="EMBL/GenBank/DDBJ databases">
        <authorList>
            <person name="Tagirdzhanova G."/>
        </authorList>
    </citation>
    <scope>NUCLEOTIDE SEQUENCE</scope>
</reference>
<evidence type="ECO:0000313" key="3">
    <source>
        <dbReference type="Proteomes" id="UP000664203"/>
    </source>
</evidence>
<accession>A0A8H3ITY5</accession>
<name>A0A8H3ITY5_9LECA</name>
<evidence type="ECO:0000256" key="1">
    <source>
        <dbReference type="SAM" id="SignalP"/>
    </source>
</evidence>
<organism evidence="2 3">
    <name type="scientific">Alectoria fallacina</name>
    <dbReference type="NCBI Taxonomy" id="1903189"/>
    <lineage>
        <taxon>Eukaryota</taxon>
        <taxon>Fungi</taxon>
        <taxon>Dikarya</taxon>
        <taxon>Ascomycota</taxon>
        <taxon>Pezizomycotina</taxon>
        <taxon>Lecanoromycetes</taxon>
        <taxon>OSLEUM clade</taxon>
        <taxon>Lecanoromycetidae</taxon>
        <taxon>Lecanorales</taxon>
        <taxon>Lecanorineae</taxon>
        <taxon>Parmeliaceae</taxon>
        <taxon>Alectoria</taxon>
    </lineage>
</organism>
<sequence>MSSKLTLLALFLASLTTSLPIGLTSQNITTHPLNSVAPNISAHTLAKRTTANLPFDPHSFNSGGHRVDGDLEGDVFRLTKCFCVDTPSRDLPPPYGQYFGSYYGFDYYNGHLDKSYAFSWTCASGELESMDGNYQQRIGSGQQYMLGPKCLAWMEEEIKQCWDTGDGNEFCAQVYKGKDYYFWNGQKRMVHNHPSAPGTTKMPAPQLNKECQRLCQTVPANTEGWMQDNIPSDHEHKVNLGTATTCTGHEGTPIDWMCRMPSLKPTPKVWETWNYIETYSDQADMCTGCA</sequence>
<comment type="caution">
    <text evidence="2">The sequence shown here is derived from an EMBL/GenBank/DDBJ whole genome shotgun (WGS) entry which is preliminary data.</text>
</comment>
<dbReference type="Proteomes" id="UP000664203">
    <property type="component" value="Unassembled WGS sequence"/>
</dbReference>
<evidence type="ECO:0000313" key="2">
    <source>
        <dbReference type="EMBL" id="CAF9933430.1"/>
    </source>
</evidence>
<dbReference type="EMBL" id="CAJPDR010000354">
    <property type="protein sequence ID" value="CAF9933430.1"/>
    <property type="molecule type" value="Genomic_DNA"/>
</dbReference>
<gene>
    <name evidence="2" type="ORF">ALECFALPRED_005588</name>
</gene>
<dbReference type="OrthoDB" id="5289519at2759"/>